<name>A0A7J6D6S7_9TELE</name>
<feature type="region of interest" description="Disordered" evidence="1">
    <location>
        <begin position="102"/>
        <end position="149"/>
    </location>
</feature>
<feature type="compositionally biased region" description="Basic residues" evidence="1">
    <location>
        <begin position="140"/>
        <end position="149"/>
    </location>
</feature>
<evidence type="ECO:0000313" key="3">
    <source>
        <dbReference type="Proteomes" id="UP000579812"/>
    </source>
</evidence>
<sequence>MALRTAGPGGSTGYPRPIRAPRRCGIVTSRRVYRPSQTPHLPLSPGQVAPGTTWAPGLTQKREPAGARLLPHRARLESSSTGSSFPADSAKPVPLAVVSLDSSRIPLVRTSSKPAARRCRGAAPWRPPAPGTPPGGGGRAPRRRSRRGP</sequence>
<organism evidence="2 3">
    <name type="scientific">Onychostoma macrolepis</name>
    <dbReference type="NCBI Taxonomy" id="369639"/>
    <lineage>
        <taxon>Eukaryota</taxon>
        <taxon>Metazoa</taxon>
        <taxon>Chordata</taxon>
        <taxon>Craniata</taxon>
        <taxon>Vertebrata</taxon>
        <taxon>Euteleostomi</taxon>
        <taxon>Actinopterygii</taxon>
        <taxon>Neopterygii</taxon>
        <taxon>Teleostei</taxon>
        <taxon>Ostariophysi</taxon>
        <taxon>Cypriniformes</taxon>
        <taxon>Cyprinidae</taxon>
        <taxon>Acrossocheilinae</taxon>
        <taxon>Onychostoma</taxon>
    </lineage>
</organism>
<comment type="caution">
    <text evidence="2">The sequence shown here is derived from an EMBL/GenBank/DDBJ whole genome shotgun (WGS) entry which is preliminary data.</text>
</comment>
<keyword evidence="3" id="KW-1185">Reference proteome</keyword>
<evidence type="ECO:0000256" key="1">
    <source>
        <dbReference type="SAM" id="MobiDB-lite"/>
    </source>
</evidence>
<protein>
    <submittedName>
        <fullName evidence="2">Uncharacterized protein</fullName>
    </submittedName>
</protein>
<reference evidence="2 3" key="1">
    <citation type="submission" date="2020-04" db="EMBL/GenBank/DDBJ databases">
        <title>Chromosome-level genome assembly of a cyprinid fish Onychostoma macrolepis by integration of Nanopore Sequencing, Bionano and Hi-C technology.</title>
        <authorList>
            <person name="Wang D."/>
        </authorList>
    </citation>
    <scope>NUCLEOTIDE SEQUENCE [LARGE SCALE GENOMIC DNA]</scope>
    <source>
        <strain evidence="2">SWU-2019</strain>
        <tissue evidence="2">Muscle</tissue>
    </source>
</reference>
<feature type="region of interest" description="Disordered" evidence="1">
    <location>
        <begin position="33"/>
        <end position="59"/>
    </location>
</feature>
<gene>
    <name evidence="2" type="ORF">G5714_005196</name>
</gene>
<dbReference type="Proteomes" id="UP000579812">
    <property type="component" value="Unassembled WGS sequence"/>
</dbReference>
<proteinExistence type="predicted"/>
<accession>A0A7J6D6S7</accession>
<dbReference type="EMBL" id="JAAMOB010000004">
    <property type="protein sequence ID" value="KAF4114973.1"/>
    <property type="molecule type" value="Genomic_DNA"/>
</dbReference>
<dbReference type="AlphaFoldDB" id="A0A7J6D6S7"/>
<feature type="region of interest" description="Disordered" evidence="1">
    <location>
        <begin position="1"/>
        <end position="20"/>
    </location>
</feature>
<evidence type="ECO:0000313" key="2">
    <source>
        <dbReference type="EMBL" id="KAF4114973.1"/>
    </source>
</evidence>